<dbReference type="OrthoDB" id="9811720at2"/>
<keyword evidence="2" id="KW-1133">Transmembrane helix</keyword>
<reference evidence="4 5" key="1">
    <citation type="submission" date="2016-11" db="EMBL/GenBank/DDBJ databases">
        <authorList>
            <person name="Jaros S."/>
            <person name="Januszkiewicz K."/>
            <person name="Wedrychowicz H."/>
        </authorList>
    </citation>
    <scope>NUCLEOTIDE SEQUENCE [LARGE SCALE GENOMIC DNA]</scope>
    <source>
        <strain evidence="4 5">DSM 43832</strain>
    </source>
</reference>
<protein>
    <submittedName>
        <fullName evidence="4">HPP family protein</fullName>
    </submittedName>
</protein>
<proteinExistence type="predicted"/>
<dbReference type="Pfam" id="PF04982">
    <property type="entry name" value="TM_HPP"/>
    <property type="match status" value="1"/>
</dbReference>
<evidence type="ECO:0000256" key="1">
    <source>
        <dbReference type="SAM" id="MobiDB-lite"/>
    </source>
</evidence>
<feature type="domain" description="HPP transmembrane region" evidence="3">
    <location>
        <begin position="3"/>
        <end position="86"/>
    </location>
</feature>
<dbReference type="AlphaFoldDB" id="A0A1M6PJE6"/>
<dbReference type="STRING" id="1848.SAMN05443637_102304"/>
<evidence type="ECO:0000313" key="5">
    <source>
        <dbReference type="Proteomes" id="UP000184363"/>
    </source>
</evidence>
<evidence type="ECO:0000256" key="2">
    <source>
        <dbReference type="SAM" id="Phobius"/>
    </source>
</evidence>
<accession>A0A1M6PJE6</accession>
<name>A0A1M6PJE6_PSETH</name>
<keyword evidence="5" id="KW-1185">Reference proteome</keyword>
<keyword evidence="2" id="KW-0812">Transmembrane</keyword>
<organism evidence="4 5">
    <name type="scientific">Pseudonocardia thermophila</name>
    <dbReference type="NCBI Taxonomy" id="1848"/>
    <lineage>
        <taxon>Bacteria</taxon>
        <taxon>Bacillati</taxon>
        <taxon>Actinomycetota</taxon>
        <taxon>Actinomycetes</taxon>
        <taxon>Pseudonocardiales</taxon>
        <taxon>Pseudonocardiaceae</taxon>
        <taxon>Pseudonocardia</taxon>
    </lineage>
</organism>
<dbReference type="EMBL" id="FRAP01000002">
    <property type="protein sequence ID" value="SHK08081.1"/>
    <property type="molecule type" value="Genomic_DNA"/>
</dbReference>
<dbReference type="InterPro" id="IPR058581">
    <property type="entry name" value="TM_HPP"/>
</dbReference>
<feature type="region of interest" description="Disordered" evidence="1">
    <location>
        <begin position="97"/>
        <end position="120"/>
    </location>
</feature>
<sequence length="120" mass="11519">MTAGVVAAAVAAGELAAAGVCAVALAVAATYLARALHPPAVGTALVAVTGGPTVHPLGLVVVAAPAFTGAVVMLGVALVANDLTHDEQRNCPVTGVSHRAPADENQVSGVVPPIDGGMSP</sequence>
<gene>
    <name evidence="4" type="ORF">SAMN05443637_102304</name>
</gene>
<feature type="transmembrane region" description="Helical" evidence="2">
    <location>
        <begin position="57"/>
        <end position="80"/>
    </location>
</feature>
<evidence type="ECO:0000313" key="4">
    <source>
        <dbReference type="EMBL" id="SHK08081.1"/>
    </source>
</evidence>
<keyword evidence="2" id="KW-0472">Membrane</keyword>
<evidence type="ECO:0000259" key="3">
    <source>
        <dbReference type="Pfam" id="PF04982"/>
    </source>
</evidence>
<dbReference type="Proteomes" id="UP000184363">
    <property type="component" value="Unassembled WGS sequence"/>
</dbReference>